<accession>A0A4Z1PSM3</accession>
<dbReference type="InterPro" id="IPR057229">
    <property type="entry name" value="DUF7907"/>
</dbReference>
<comment type="caution">
    <text evidence="2">The sequence shown here is derived from an EMBL/GenBank/DDBJ whole genome shotgun (WGS) entry which is preliminary data.</text>
</comment>
<protein>
    <recommendedName>
        <fullName evidence="1">DUF7907 domain-containing protein</fullName>
    </recommendedName>
</protein>
<evidence type="ECO:0000259" key="1">
    <source>
        <dbReference type="Pfam" id="PF25484"/>
    </source>
</evidence>
<proteinExistence type="predicted"/>
<name>A0A4Z1PSM3_9PEZI</name>
<evidence type="ECO:0000313" key="2">
    <source>
        <dbReference type="EMBL" id="TID27288.1"/>
    </source>
</evidence>
<dbReference type="AlphaFoldDB" id="A0A4Z1PSM3"/>
<evidence type="ECO:0000313" key="3">
    <source>
        <dbReference type="Proteomes" id="UP000298493"/>
    </source>
</evidence>
<dbReference type="EMBL" id="SNSC02000001">
    <property type="protein sequence ID" value="TID27288.1"/>
    <property type="molecule type" value="Genomic_DNA"/>
</dbReference>
<sequence length="185" mass="19982">MVAQQTPTVKSEPFNIIVLAANPVYNGTYLSGVRAGPYVNKMTFSKTTSTPKPYYLNTTQNSNYGGHLCVDYTGSTSAGNFTVPLNFQIKGSLSTNLASTWMSATGEAANGVEFDQDGLMGLHIGGHDDTKMPDPKLVLSGPKVLRRWVACKEFGPYGGIMDTLMWVSGGKPQNPTCYDVSLKRI</sequence>
<feature type="domain" description="DUF7907" evidence="1">
    <location>
        <begin position="14"/>
        <end position="184"/>
    </location>
</feature>
<dbReference type="Pfam" id="PF25484">
    <property type="entry name" value="DUF7907"/>
    <property type="match status" value="1"/>
</dbReference>
<reference evidence="2 3" key="1">
    <citation type="submission" date="2019-04" db="EMBL/GenBank/DDBJ databases">
        <title>High contiguity whole genome sequence and gene annotation resource for two Venturia nashicola isolates.</title>
        <authorList>
            <person name="Prokchorchik M."/>
            <person name="Won K."/>
            <person name="Lee Y."/>
            <person name="Choi E.D."/>
            <person name="Segonzac C."/>
            <person name="Sohn K.H."/>
        </authorList>
    </citation>
    <scope>NUCLEOTIDE SEQUENCE [LARGE SCALE GENOMIC DNA]</scope>
    <source>
        <strain evidence="2 3">PRI2</strain>
    </source>
</reference>
<dbReference type="Proteomes" id="UP000298493">
    <property type="component" value="Unassembled WGS sequence"/>
</dbReference>
<organism evidence="2 3">
    <name type="scientific">Venturia nashicola</name>
    <dbReference type="NCBI Taxonomy" id="86259"/>
    <lineage>
        <taxon>Eukaryota</taxon>
        <taxon>Fungi</taxon>
        <taxon>Dikarya</taxon>
        <taxon>Ascomycota</taxon>
        <taxon>Pezizomycotina</taxon>
        <taxon>Dothideomycetes</taxon>
        <taxon>Pleosporomycetidae</taxon>
        <taxon>Venturiales</taxon>
        <taxon>Venturiaceae</taxon>
        <taxon>Venturia</taxon>
    </lineage>
</organism>
<dbReference type="OrthoDB" id="3515453at2759"/>
<keyword evidence="3" id="KW-1185">Reference proteome</keyword>
<gene>
    <name evidence="2" type="ORF">E6O75_ATG00055</name>
</gene>